<organism evidence="1 2">
    <name type="scientific">Meloidogyne enterolobii</name>
    <name type="common">Root-knot nematode worm</name>
    <name type="synonym">Meloidogyne mayaguensis</name>
    <dbReference type="NCBI Taxonomy" id="390850"/>
    <lineage>
        <taxon>Eukaryota</taxon>
        <taxon>Metazoa</taxon>
        <taxon>Ecdysozoa</taxon>
        <taxon>Nematoda</taxon>
        <taxon>Chromadorea</taxon>
        <taxon>Rhabditida</taxon>
        <taxon>Tylenchina</taxon>
        <taxon>Tylenchomorpha</taxon>
        <taxon>Tylenchoidea</taxon>
        <taxon>Meloidogynidae</taxon>
        <taxon>Meloidogyninae</taxon>
        <taxon>Meloidogyne</taxon>
    </lineage>
</organism>
<dbReference type="Proteomes" id="UP001497535">
    <property type="component" value="Unassembled WGS sequence"/>
</dbReference>
<gene>
    <name evidence="1" type="ORF">MENTE1834_LOCUS7607</name>
</gene>
<reference evidence="1" key="1">
    <citation type="submission" date="2023-11" db="EMBL/GenBank/DDBJ databases">
        <authorList>
            <person name="Poullet M."/>
        </authorList>
    </citation>
    <scope>NUCLEOTIDE SEQUENCE</scope>
    <source>
        <strain evidence="1">E1834</strain>
    </source>
</reference>
<evidence type="ECO:0000313" key="1">
    <source>
        <dbReference type="EMBL" id="CAK5031710.1"/>
    </source>
</evidence>
<evidence type="ECO:0000313" key="2">
    <source>
        <dbReference type="Proteomes" id="UP001497535"/>
    </source>
</evidence>
<keyword evidence="2" id="KW-1185">Reference proteome</keyword>
<dbReference type="EMBL" id="CAVMJV010000005">
    <property type="protein sequence ID" value="CAK5031710.1"/>
    <property type="molecule type" value="Genomic_DNA"/>
</dbReference>
<comment type="caution">
    <text evidence="1">The sequence shown here is derived from an EMBL/GenBank/DDBJ whole genome shotgun (WGS) entry which is preliminary data.</text>
</comment>
<sequence>MEEEPKKEEPNAKEEGQNPTEEGQNPQNEQNPQNPKKEKESEVLQYLKYKAQTEQEILELNTDEDKVTTITEKNIIKKVRDVYGQRAADMVGSKIDWASWGVEMNPKERPNPYDFPAFLRAVEDVGEKKGGGGKHRKGEKSGYKSNKRSKKASKDLEGLDTKSAAANEDYSKLPGEEELFPNDGGGGGGKAGGGGETAMGFDENEKNDGGDKVENEGGNEKKEEDGKDEKD</sequence>
<name>A0ACB0Y4H4_MELEN</name>
<proteinExistence type="predicted"/>
<protein>
    <submittedName>
        <fullName evidence="1">Uncharacterized protein</fullName>
    </submittedName>
</protein>
<accession>A0ACB0Y4H4</accession>